<evidence type="ECO:0000313" key="3">
    <source>
        <dbReference type="Proteomes" id="UP001597307"/>
    </source>
</evidence>
<evidence type="ECO:0000256" key="1">
    <source>
        <dbReference type="SAM" id="Phobius"/>
    </source>
</evidence>
<name>A0ABW4Q830_9MICC</name>
<dbReference type="EMBL" id="JBHUGA010000032">
    <property type="protein sequence ID" value="MFD1846869.1"/>
    <property type="molecule type" value="Genomic_DNA"/>
</dbReference>
<protein>
    <submittedName>
        <fullName evidence="2">Uncharacterized protein</fullName>
    </submittedName>
</protein>
<feature type="transmembrane region" description="Helical" evidence="1">
    <location>
        <begin position="145"/>
        <end position="166"/>
    </location>
</feature>
<organism evidence="2 3">
    <name type="scientific">Arthrobacter flavus</name>
    <dbReference type="NCBI Taxonomy" id="95172"/>
    <lineage>
        <taxon>Bacteria</taxon>
        <taxon>Bacillati</taxon>
        <taxon>Actinomycetota</taxon>
        <taxon>Actinomycetes</taxon>
        <taxon>Micrococcales</taxon>
        <taxon>Micrococcaceae</taxon>
        <taxon>Arthrobacter</taxon>
    </lineage>
</organism>
<feature type="transmembrane region" description="Helical" evidence="1">
    <location>
        <begin position="220"/>
        <end position="241"/>
    </location>
</feature>
<feature type="transmembrane region" description="Helical" evidence="1">
    <location>
        <begin position="172"/>
        <end position="194"/>
    </location>
</feature>
<dbReference type="Proteomes" id="UP001597307">
    <property type="component" value="Unassembled WGS sequence"/>
</dbReference>
<reference evidence="3" key="1">
    <citation type="journal article" date="2019" name="Int. J. Syst. Evol. Microbiol.">
        <title>The Global Catalogue of Microorganisms (GCM) 10K type strain sequencing project: providing services to taxonomists for standard genome sequencing and annotation.</title>
        <authorList>
            <consortium name="The Broad Institute Genomics Platform"/>
            <consortium name="The Broad Institute Genome Sequencing Center for Infectious Disease"/>
            <person name="Wu L."/>
            <person name="Ma J."/>
        </authorList>
    </citation>
    <scope>NUCLEOTIDE SEQUENCE [LARGE SCALE GENOMIC DNA]</scope>
    <source>
        <strain evidence="3">JCM 11496</strain>
    </source>
</reference>
<comment type="caution">
    <text evidence="2">The sequence shown here is derived from an EMBL/GenBank/DDBJ whole genome shotgun (WGS) entry which is preliminary data.</text>
</comment>
<keyword evidence="1" id="KW-0472">Membrane</keyword>
<feature type="transmembrane region" description="Helical" evidence="1">
    <location>
        <begin position="113"/>
        <end position="133"/>
    </location>
</feature>
<keyword evidence="3" id="KW-1185">Reference proteome</keyword>
<keyword evidence="1" id="KW-0812">Transmembrane</keyword>
<gene>
    <name evidence="2" type="ORF">ACFSFX_09690</name>
</gene>
<proteinExistence type="predicted"/>
<dbReference type="RefSeq" id="WP_343878484.1">
    <property type="nucleotide sequence ID" value="NZ_BAAAIJ010000019.1"/>
</dbReference>
<accession>A0ABW4Q830</accession>
<keyword evidence="1" id="KW-1133">Transmembrane helix</keyword>
<feature type="transmembrane region" description="Helical" evidence="1">
    <location>
        <begin position="86"/>
        <end position="107"/>
    </location>
</feature>
<evidence type="ECO:0000313" key="2">
    <source>
        <dbReference type="EMBL" id="MFD1846869.1"/>
    </source>
</evidence>
<sequence length="243" mass="25409">MSDSSIEAQFAPDIDTRWAGEFILEARLLEIPGHRIGDSLSEVNSHCRDADEDAAKAFGDPAEYARVIAAQTSTAPTRWVSLMGPVLLQIVGVVLALQGVGGLVTGIVHPLTWSGLAMLVGLAGGVLLLAFALSRSLGIIVRRPLIGAVLVGVAGALLFAGPYLLLTIESPPLPVTAGIILACGITFMVVGIGLDIRKGRKTDDPISAPGIAPRRSRMKYLTAGTSIAWLLLGATTIILFAPR</sequence>